<proteinExistence type="predicted"/>
<name>A0AAN9A324_HALRR</name>
<dbReference type="Proteomes" id="UP001381693">
    <property type="component" value="Unassembled WGS sequence"/>
</dbReference>
<organism evidence="1 2">
    <name type="scientific">Halocaridina rubra</name>
    <name type="common">Hawaiian red shrimp</name>
    <dbReference type="NCBI Taxonomy" id="373956"/>
    <lineage>
        <taxon>Eukaryota</taxon>
        <taxon>Metazoa</taxon>
        <taxon>Ecdysozoa</taxon>
        <taxon>Arthropoda</taxon>
        <taxon>Crustacea</taxon>
        <taxon>Multicrustacea</taxon>
        <taxon>Malacostraca</taxon>
        <taxon>Eumalacostraca</taxon>
        <taxon>Eucarida</taxon>
        <taxon>Decapoda</taxon>
        <taxon>Pleocyemata</taxon>
        <taxon>Caridea</taxon>
        <taxon>Atyoidea</taxon>
        <taxon>Atyidae</taxon>
        <taxon>Halocaridina</taxon>
    </lineage>
</organism>
<protein>
    <submittedName>
        <fullName evidence="1">Uncharacterized protein</fullName>
    </submittedName>
</protein>
<sequence>MFGFGGNRPGQLGLQIFCERVQEWLASPAAEVAVTNGTVPSLQELLVDYLTSLCSNTRSGVPLGE</sequence>
<comment type="caution">
    <text evidence="1">The sequence shown here is derived from an EMBL/GenBank/DDBJ whole genome shotgun (WGS) entry which is preliminary data.</text>
</comment>
<gene>
    <name evidence="1" type="ORF">SK128_005549</name>
</gene>
<accession>A0AAN9A324</accession>
<dbReference type="AlphaFoldDB" id="A0AAN9A324"/>
<reference evidence="1 2" key="1">
    <citation type="submission" date="2023-11" db="EMBL/GenBank/DDBJ databases">
        <title>Halocaridina rubra genome assembly.</title>
        <authorList>
            <person name="Smith C."/>
        </authorList>
    </citation>
    <scope>NUCLEOTIDE SEQUENCE [LARGE SCALE GENOMIC DNA]</scope>
    <source>
        <strain evidence="1">EP-1</strain>
        <tissue evidence="1">Whole</tissue>
    </source>
</reference>
<keyword evidence="2" id="KW-1185">Reference proteome</keyword>
<evidence type="ECO:0000313" key="2">
    <source>
        <dbReference type="Proteomes" id="UP001381693"/>
    </source>
</evidence>
<evidence type="ECO:0000313" key="1">
    <source>
        <dbReference type="EMBL" id="KAK7078756.1"/>
    </source>
</evidence>
<dbReference type="EMBL" id="JAXCGZ010007677">
    <property type="protein sequence ID" value="KAK7078756.1"/>
    <property type="molecule type" value="Genomic_DNA"/>
</dbReference>